<dbReference type="GO" id="GO:0004853">
    <property type="term" value="F:uroporphyrinogen decarboxylase activity"/>
    <property type="evidence" value="ECO:0007669"/>
    <property type="project" value="InterPro"/>
</dbReference>
<reference evidence="2" key="2">
    <citation type="submission" date="2021-09" db="EMBL/GenBank/DDBJ databases">
        <authorList>
            <person name="Gilroy R."/>
        </authorList>
    </citation>
    <scope>NUCLEOTIDE SEQUENCE</scope>
    <source>
        <strain evidence="2">CHK179-5677</strain>
    </source>
</reference>
<dbReference type="EMBL" id="DYUC01000111">
    <property type="protein sequence ID" value="HJG87579.1"/>
    <property type="molecule type" value="Genomic_DNA"/>
</dbReference>
<proteinExistence type="predicted"/>
<accession>A0A921STT9</accession>
<dbReference type="GO" id="GO:0006779">
    <property type="term" value="P:porphyrin-containing compound biosynthetic process"/>
    <property type="evidence" value="ECO:0007669"/>
    <property type="project" value="InterPro"/>
</dbReference>
<dbReference type="Pfam" id="PF01208">
    <property type="entry name" value="URO-D"/>
    <property type="match status" value="1"/>
</dbReference>
<evidence type="ECO:0000259" key="1">
    <source>
        <dbReference type="Pfam" id="PF01208"/>
    </source>
</evidence>
<dbReference type="InterPro" id="IPR038071">
    <property type="entry name" value="UROD/MetE-like_sf"/>
</dbReference>
<dbReference type="Gene3D" id="3.20.20.210">
    <property type="match status" value="1"/>
</dbReference>
<protein>
    <recommendedName>
        <fullName evidence="1">Uroporphyrinogen decarboxylase (URO-D) domain-containing protein</fullName>
    </recommendedName>
</protein>
<dbReference type="Proteomes" id="UP000760668">
    <property type="component" value="Unassembled WGS sequence"/>
</dbReference>
<evidence type="ECO:0000313" key="2">
    <source>
        <dbReference type="EMBL" id="HJG87579.1"/>
    </source>
</evidence>
<dbReference type="RefSeq" id="WP_191540518.1">
    <property type="nucleotide sequence ID" value="NZ_DYUC01000111.1"/>
</dbReference>
<gene>
    <name evidence="2" type="ORF">K8V01_11275</name>
</gene>
<dbReference type="PANTHER" id="PTHR47099:SF1">
    <property type="entry name" value="METHYLCOBAMIDE:COM METHYLTRANSFERASE MTBA"/>
    <property type="match status" value="1"/>
</dbReference>
<dbReference type="PANTHER" id="PTHR47099">
    <property type="entry name" value="METHYLCOBAMIDE:COM METHYLTRANSFERASE MTBA"/>
    <property type="match status" value="1"/>
</dbReference>
<organism evidence="2 3">
    <name type="scientific">Pseudoflavonifractor capillosus</name>
    <dbReference type="NCBI Taxonomy" id="106588"/>
    <lineage>
        <taxon>Bacteria</taxon>
        <taxon>Bacillati</taxon>
        <taxon>Bacillota</taxon>
        <taxon>Clostridia</taxon>
        <taxon>Eubacteriales</taxon>
        <taxon>Oscillospiraceae</taxon>
        <taxon>Pseudoflavonifractor</taxon>
    </lineage>
</organism>
<dbReference type="InterPro" id="IPR052024">
    <property type="entry name" value="Methanogen_methyltrans"/>
</dbReference>
<dbReference type="SUPFAM" id="SSF51726">
    <property type="entry name" value="UROD/MetE-like"/>
    <property type="match status" value="1"/>
</dbReference>
<dbReference type="AlphaFoldDB" id="A0A921STT9"/>
<feature type="domain" description="Uroporphyrinogen decarboxylase (URO-D)" evidence="1">
    <location>
        <begin position="154"/>
        <end position="354"/>
    </location>
</feature>
<evidence type="ECO:0000313" key="3">
    <source>
        <dbReference type="Proteomes" id="UP000760668"/>
    </source>
</evidence>
<comment type="caution">
    <text evidence="2">The sequence shown here is derived from an EMBL/GenBank/DDBJ whole genome shotgun (WGS) entry which is preliminary data.</text>
</comment>
<reference evidence="2" key="1">
    <citation type="journal article" date="2021" name="PeerJ">
        <title>Extensive microbial diversity within the chicken gut microbiome revealed by metagenomics and culture.</title>
        <authorList>
            <person name="Gilroy R."/>
            <person name="Ravi A."/>
            <person name="Getino M."/>
            <person name="Pursley I."/>
            <person name="Horton D.L."/>
            <person name="Alikhan N.F."/>
            <person name="Baker D."/>
            <person name="Gharbi K."/>
            <person name="Hall N."/>
            <person name="Watson M."/>
            <person name="Adriaenssens E.M."/>
            <person name="Foster-Nyarko E."/>
            <person name="Jarju S."/>
            <person name="Secka A."/>
            <person name="Antonio M."/>
            <person name="Oren A."/>
            <person name="Chaudhuri R.R."/>
            <person name="La Ragione R."/>
            <person name="Hildebrand F."/>
            <person name="Pallen M.J."/>
        </authorList>
    </citation>
    <scope>NUCLEOTIDE SEQUENCE</scope>
    <source>
        <strain evidence="2">CHK179-5677</strain>
    </source>
</reference>
<sequence length="358" mass="41157">MKTPRENLLGLLRKQGYEWVPCEFFLCRGLEEQFHRDVGEGVDYMDYFSMPWRRLPDLIPDDDDRSRFLPYHAEKNHIQCEELDEWGVGHRATPTSMHMTQMFCPLREADSVDVLEEYPLPTYSREKNPNLREYADALHARGLASVGNMQCTIWETSWYIRGMEPLMMDMMCDEEMAEAILDRVTEMSVQRARLYAEAGVDILYLGDDVGMQQSLMMSEEMYVTWIKPRLKRVIDAAKTINPNIIVFYHSCGYVEPLIPHLIEAGIDVLNPIQPECMDFGEIFEKYGDQIAFHGTVGTQSVMPFGTPEEVKAVVKKNLDIVGPKGGLFVAPTHLLEPEVPWENIRAYVEACSEYHPAS</sequence>
<dbReference type="InterPro" id="IPR000257">
    <property type="entry name" value="Uroporphyrinogen_deCOase"/>
</dbReference>
<name>A0A921STT9_9FIRM</name>